<organism evidence="2 3">
    <name type="scientific">Gigaspora rosea</name>
    <dbReference type="NCBI Taxonomy" id="44941"/>
    <lineage>
        <taxon>Eukaryota</taxon>
        <taxon>Fungi</taxon>
        <taxon>Fungi incertae sedis</taxon>
        <taxon>Mucoromycota</taxon>
        <taxon>Glomeromycotina</taxon>
        <taxon>Glomeromycetes</taxon>
        <taxon>Diversisporales</taxon>
        <taxon>Gigasporaceae</taxon>
        <taxon>Gigaspora</taxon>
    </lineage>
</organism>
<evidence type="ECO:0000313" key="2">
    <source>
        <dbReference type="EMBL" id="RIB12736.1"/>
    </source>
</evidence>
<evidence type="ECO:0000313" key="3">
    <source>
        <dbReference type="Proteomes" id="UP000266673"/>
    </source>
</evidence>
<accession>A0A397V006</accession>
<keyword evidence="1" id="KW-0812">Transmembrane</keyword>
<proteinExistence type="predicted"/>
<keyword evidence="1" id="KW-0472">Membrane</keyword>
<reference evidence="2 3" key="1">
    <citation type="submission" date="2018-06" db="EMBL/GenBank/DDBJ databases">
        <title>Comparative genomics reveals the genomic features of Rhizophagus irregularis, R. cerebriforme, R. diaphanum and Gigaspora rosea, and their symbiotic lifestyle signature.</title>
        <authorList>
            <person name="Morin E."/>
            <person name="San Clemente H."/>
            <person name="Chen E.C.H."/>
            <person name="De La Providencia I."/>
            <person name="Hainaut M."/>
            <person name="Kuo A."/>
            <person name="Kohler A."/>
            <person name="Murat C."/>
            <person name="Tang N."/>
            <person name="Roy S."/>
            <person name="Loubradou J."/>
            <person name="Henrissat B."/>
            <person name="Grigoriev I.V."/>
            <person name="Corradi N."/>
            <person name="Roux C."/>
            <person name="Martin F.M."/>
        </authorList>
    </citation>
    <scope>NUCLEOTIDE SEQUENCE [LARGE SCALE GENOMIC DNA]</scope>
    <source>
        <strain evidence="2 3">DAOM 194757</strain>
    </source>
</reference>
<dbReference type="PROSITE" id="PS51257">
    <property type="entry name" value="PROKAR_LIPOPROTEIN"/>
    <property type="match status" value="1"/>
</dbReference>
<name>A0A397V006_9GLOM</name>
<feature type="transmembrane region" description="Helical" evidence="1">
    <location>
        <begin position="98"/>
        <end position="125"/>
    </location>
</feature>
<protein>
    <submittedName>
        <fullName evidence="2">Uncharacterized protein</fullName>
    </submittedName>
</protein>
<sequence>MHVEKTHGCHPSGTGCDRDCGDAKIIKAIWYPGVLEITVNMSYYGEYPQAYGHFTFHDDSDHNDRLIASIVTNLVIVKLIHTHPIGHLMLVKHLKRGFGMIFGFQYIGNVILIIMVVYDVFLMIYTTEIKFLYKAL</sequence>
<dbReference type="AlphaFoldDB" id="A0A397V006"/>
<keyword evidence="3" id="KW-1185">Reference proteome</keyword>
<gene>
    <name evidence="2" type="ORF">C2G38_2100204</name>
</gene>
<evidence type="ECO:0000256" key="1">
    <source>
        <dbReference type="SAM" id="Phobius"/>
    </source>
</evidence>
<dbReference type="Proteomes" id="UP000266673">
    <property type="component" value="Unassembled WGS sequence"/>
</dbReference>
<comment type="caution">
    <text evidence="2">The sequence shown here is derived from an EMBL/GenBank/DDBJ whole genome shotgun (WGS) entry which is preliminary data.</text>
</comment>
<keyword evidence="1" id="KW-1133">Transmembrane helix</keyword>
<dbReference type="EMBL" id="QKWP01000994">
    <property type="protein sequence ID" value="RIB12736.1"/>
    <property type="molecule type" value="Genomic_DNA"/>
</dbReference>